<sequence>MKQVPLNQTEITSALDDSSIPLYVGLYQYIKQEISGGQWPHSARLPSVRKLAELLNVSTTPIEMAYQQLLAEGFIASKPRSGYYVQMAADPPFSPPIQTSLPKGPMLKRHHYFPYDFHMSKNEYQYFPLTEWRKTYNRCLQENATTDMLFYGDPQGEEGLRYQIANYARSFRGVSCTPEQVIIGSDPFPLLDLVSRLLLPYGQTIAVEDPCYPQHPEVFRQKGYDVIPIPVLQDGIHQQELQSSGASFVSVSPSHQFPTGVIMPISRRLSLLQWADETGGFIIEEDSDGEFRYEGRPIPSLQGLLPDSRVIYLGGFSQVLSPALGIQYMILPNILLPDYHQLKFQLFLDCTASKLNQITLERFMREGHVERHLRKMRMKLRRKHDRLINAIRYHFGDRAHISGTGSGFHLMLGLRHPLSEEELQTIAEDRGIRVNSASYTRMSNPDHPKEPEHREFILGFGGLREDEIEAGIKLLADCWLGDLRI</sequence>
<keyword evidence="4" id="KW-0663">Pyridoxal phosphate</keyword>
<gene>
    <name evidence="9" type="ORF">AWU65_31290</name>
</gene>
<accession>A0A163FRY3</accession>
<dbReference type="Pfam" id="PF00392">
    <property type="entry name" value="GntR"/>
    <property type="match status" value="1"/>
</dbReference>
<dbReference type="SUPFAM" id="SSF53383">
    <property type="entry name" value="PLP-dependent transferases"/>
    <property type="match status" value="1"/>
</dbReference>
<dbReference type="GO" id="GO:0008483">
    <property type="term" value="F:transaminase activity"/>
    <property type="evidence" value="ECO:0007669"/>
    <property type="project" value="UniProtKB-KW"/>
</dbReference>
<dbReference type="SMART" id="SM00345">
    <property type="entry name" value="HTH_GNTR"/>
    <property type="match status" value="1"/>
</dbReference>
<dbReference type="CDD" id="cd07377">
    <property type="entry name" value="WHTH_GntR"/>
    <property type="match status" value="1"/>
</dbReference>
<dbReference type="GO" id="GO:0003700">
    <property type="term" value="F:DNA-binding transcription factor activity"/>
    <property type="evidence" value="ECO:0007669"/>
    <property type="project" value="InterPro"/>
</dbReference>
<evidence type="ECO:0000256" key="3">
    <source>
        <dbReference type="ARBA" id="ARBA00022576"/>
    </source>
</evidence>
<dbReference type="InterPro" id="IPR036390">
    <property type="entry name" value="WH_DNA-bd_sf"/>
</dbReference>
<dbReference type="EMBL" id="LWMH01000002">
    <property type="protein sequence ID" value="KZS44538.1"/>
    <property type="molecule type" value="Genomic_DNA"/>
</dbReference>
<evidence type="ECO:0000256" key="2">
    <source>
        <dbReference type="ARBA" id="ARBA00005384"/>
    </source>
</evidence>
<dbReference type="InterPro" id="IPR015421">
    <property type="entry name" value="PyrdxlP-dep_Trfase_major"/>
</dbReference>
<keyword evidence="7" id="KW-0804">Transcription</keyword>
<protein>
    <submittedName>
        <fullName evidence="9">Transcriptional regulator</fullName>
    </submittedName>
</protein>
<dbReference type="InterPro" id="IPR000524">
    <property type="entry name" value="Tscrpt_reg_HTH_GntR"/>
</dbReference>
<dbReference type="InterPro" id="IPR036388">
    <property type="entry name" value="WH-like_DNA-bd_sf"/>
</dbReference>
<dbReference type="OrthoDB" id="9808770at2"/>
<evidence type="ECO:0000313" key="9">
    <source>
        <dbReference type="EMBL" id="KZS44538.1"/>
    </source>
</evidence>
<dbReference type="GO" id="GO:0030170">
    <property type="term" value="F:pyridoxal phosphate binding"/>
    <property type="evidence" value="ECO:0007669"/>
    <property type="project" value="InterPro"/>
</dbReference>
<evidence type="ECO:0000256" key="6">
    <source>
        <dbReference type="ARBA" id="ARBA00023125"/>
    </source>
</evidence>
<dbReference type="PANTHER" id="PTHR46577">
    <property type="entry name" value="HTH-TYPE TRANSCRIPTIONAL REGULATORY PROTEIN GABR"/>
    <property type="match status" value="1"/>
</dbReference>
<dbReference type="InterPro" id="IPR004839">
    <property type="entry name" value="Aminotransferase_I/II_large"/>
</dbReference>
<dbReference type="PROSITE" id="PS50949">
    <property type="entry name" value="HTH_GNTR"/>
    <property type="match status" value="1"/>
</dbReference>
<comment type="caution">
    <text evidence="9">The sequence shown here is derived from an EMBL/GenBank/DDBJ whole genome shotgun (WGS) entry which is preliminary data.</text>
</comment>
<keyword evidence="10" id="KW-1185">Reference proteome</keyword>
<evidence type="ECO:0000256" key="4">
    <source>
        <dbReference type="ARBA" id="ARBA00022898"/>
    </source>
</evidence>
<keyword evidence="3" id="KW-0808">Transferase</keyword>
<evidence type="ECO:0000259" key="8">
    <source>
        <dbReference type="PROSITE" id="PS50949"/>
    </source>
</evidence>
<evidence type="ECO:0000256" key="5">
    <source>
        <dbReference type="ARBA" id="ARBA00023015"/>
    </source>
</evidence>
<comment type="cofactor">
    <cofactor evidence="1">
        <name>pyridoxal 5'-phosphate</name>
        <dbReference type="ChEBI" id="CHEBI:597326"/>
    </cofactor>
</comment>
<dbReference type="Gene3D" id="3.40.640.10">
    <property type="entry name" value="Type I PLP-dependent aspartate aminotransferase-like (Major domain)"/>
    <property type="match status" value="1"/>
</dbReference>
<keyword evidence="5" id="KW-0805">Transcription regulation</keyword>
<proteinExistence type="inferred from homology"/>
<keyword evidence="6" id="KW-0238">DNA-binding</keyword>
<evidence type="ECO:0000256" key="7">
    <source>
        <dbReference type="ARBA" id="ARBA00023163"/>
    </source>
</evidence>
<dbReference type="Proteomes" id="UP000076796">
    <property type="component" value="Unassembled WGS sequence"/>
</dbReference>
<dbReference type="STRING" id="59843.A3958_03555"/>
<organism evidence="9 10">
    <name type="scientific">Paenibacillus glucanolyticus</name>
    <dbReference type="NCBI Taxonomy" id="59843"/>
    <lineage>
        <taxon>Bacteria</taxon>
        <taxon>Bacillati</taxon>
        <taxon>Bacillota</taxon>
        <taxon>Bacilli</taxon>
        <taxon>Bacillales</taxon>
        <taxon>Paenibacillaceae</taxon>
        <taxon>Paenibacillus</taxon>
    </lineage>
</organism>
<dbReference type="CDD" id="cd00609">
    <property type="entry name" value="AAT_like"/>
    <property type="match status" value="1"/>
</dbReference>
<feature type="domain" description="HTH gntR-type" evidence="8">
    <location>
        <begin position="20"/>
        <end position="88"/>
    </location>
</feature>
<dbReference type="SUPFAM" id="SSF46785">
    <property type="entry name" value="Winged helix' DNA-binding domain"/>
    <property type="match status" value="1"/>
</dbReference>
<dbReference type="RefSeq" id="WP_063480452.1">
    <property type="nucleotide sequence ID" value="NZ_CP147845.1"/>
</dbReference>
<dbReference type="Gene3D" id="1.10.10.10">
    <property type="entry name" value="Winged helix-like DNA-binding domain superfamily/Winged helix DNA-binding domain"/>
    <property type="match status" value="1"/>
</dbReference>
<dbReference type="InterPro" id="IPR015424">
    <property type="entry name" value="PyrdxlP-dep_Trfase"/>
</dbReference>
<dbReference type="GO" id="GO:0003677">
    <property type="term" value="F:DNA binding"/>
    <property type="evidence" value="ECO:0007669"/>
    <property type="project" value="UniProtKB-KW"/>
</dbReference>
<evidence type="ECO:0000313" key="10">
    <source>
        <dbReference type="Proteomes" id="UP000076796"/>
    </source>
</evidence>
<dbReference type="Pfam" id="PF00155">
    <property type="entry name" value="Aminotran_1_2"/>
    <property type="match status" value="1"/>
</dbReference>
<comment type="similarity">
    <text evidence="2">In the C-terminal section; belongs to the class-I pyridoxal-phosphate-dependent aminotransferase family.</text>
</comment>
<dbReference type="AlphaFoldDB" id="A0A163FRY3"/>
<evidence type="ECO:0000256" key="1">
    <source>
        <dbReference type="ARBA" id="ARBA00001933"/>
    </source>
</evidence>
<dbReference type="GeneID" id="97553771"/>
<reference evidence="9" key="1">
    <citation type="journal article" date="2016" name="Genome Announc.">
        <title>Draft genomes of two strains of Paenibacillus glucanolyticus with capability to degrade lignocellulose.</title>
        <authorList>
            <person name="Mathews S.L."/>
            <person name="Pawlak J."/>
            <person name="Grunden A.M."/>
        </authorList>
    </citation>
    <scope>NUCLEOTIDE SEQUENCE [LARGE SCALE GENOMIC DNA]</scope>
    <source>
        <strain evidence="9">SLM1</strain>
    </source>
</reference>
<keyword evidence="3" id="KW-0032">Aminotransferase</keyword>
<dbReference type="InterPro" id="IPR051446">
    <property type="entry name" value="HTH_trans_reg/aminotransferase"/>
</dbReference>
<dbReference type="PANTHER" id="PTHR46577:SF1">
    <property type="entry name" value="HTH-TYPE TRANSCRIPTIONAL REGULATORY PROTEIN GABR"/>
    <property type="match status" value="1"/>
</dbReference>
<name>A0A163FRY3_9BACL</name>